<evidence type="ECO:0000256" key="1">
    <source>
        <dbReference type="SAM" id="Phobius"/>
    </source>
</evidence>
<accession>A0A2S9J2T3</accession>
<keyword evidence="1" id="KW-1133">Transmembrane helix</keyword>
<dbReference type="Proteomes" id="UP000239711">
    <property type="component" value="Unassembled WGS sequence"/>
</dbReference>
<feature type="transmembrane region" description="Helical" evidence="1">
    <location>
        <begin position="56"/>
        <end position="74"/>
    </location>
</feature>
<feature type="transmembrane region" description="Helical" evidence="1">
    <location>
        <begin position="81"/>
        <end position="99"/>
    </location>
</feature>
<proteinExistence type="predicted"/>
<keyword evidence="1" id="KW-0472">Membrane</keyword>
<protein>
    <submittedName>
        <fullName evidence="2">Uncharacterized protein</fullName>
    </submittedName>
</protein>
<dbReference type="RefSeq" id="WP_105717208.1">
    <property type="nucleotide sequence ID" value="NZ_PVBQ01000008.1"/>
</dbReference>
<evidence type="ECO:0000313" key="3">
    <source>
        <dbReference type="Proteomes" id="UP000239711"/>
    </source>
</evidence>
<dbReference type="AlphaFoldDB" id="A0A2S9J2T3"/>
<dbReference type="EMBL" id="PVBQ01000008">
    <property type="protein sequence ID" value="PRD47091.1"/>
    <property type="molecule type" value="Genomic_DNA"/>
</dbReference>
<comment type="caution">
    <text evidence="2">The sequence shown here is derived from an EMBL/GenBank/DDBJ whole genome shotgun (WGS) entry which is preliminary data.</text>
</comment>
<reference evidence="2 3" key="1">
    <citation type="submission" date="2018-02" db="EMBL/GenBank/DDBJ databases">
        <title>The draft genome of Sphingobacterium sp. 5JN-11.</title>
        <authorList>
            <person name="Liu L."/>
            <person name="Li L."/>
            <person name="Liang L."/>
            <person name="Zhang X."/>
            <person name="Wang T."/>
        </authorList>
    </citation>
    <scope>NUCLEOTIDE SEQUENCE [LARGE SCALE GENOMIC DNA]</scope>
    <source>
        <strain evidence="2 3">5JN-11</strain>
    </source>
</reference>
<keyword evidence="3" id="KW-1185">Reference proteome</keyword>
<name>A0A2S9J2T3_9SPHI</name>
<evidence type="ECO:0000313" key="2">
    <source>
        <dbReference type="EMBL" id="PRD47091.1"/>
    </source>
</evidence>
<keyword evidence="1" id="KW-0812">Transmembrane</keyword>
<organism evidence="2 3">
    <name type="scientific">Sphingobacterium haloxyli</name>
    <dbReference type="NCBI Taxonomy" id="2100533"/>
    <lineage>
        <taxon>Bacteria</taxon>
        <taxon>Pseudomonadati</taxon>
        <taxon>Bacteroidota</taxon>
        <taxon>Sphingobacteriia</taxon>
        <taxon>Sphingobacteriales</taxon>
        <taxon>Sphingobacteriaceae</taxon>
        <taxon>Sphingobacterium</taxon>
    </lineage>
</organism>
<gene>
    <name evidence="2" type="ORF">C5745_11765</name>
</gene>
<sequence length="203" mass="23318">MKIFIIIALVGLLAYLIARRFMLTSASNTSIVRTNQHQRFVVIDTSPQLISRVTKSTLRTVGIGFLLLLIALVLGMKIKILWILMPLALYLIGQLFVYTNHVKSTKDQRIYFNAATYEVLVDHVKNQPLSFNLVSDVVSVSEIKSVQKNRDTLFGYYKIRLKQGTIVIPYLIEQNENSVNKLFFTYLNENFKIEVESKLFPII</sequence>
<dbReference type="OrthoDB" id="705613at2"/>